<evidence type="ECO:0000313" key="1">
    <source>
        <dbReference type="EMBL" id="MBM7811610.1"/>
    </source>
</evidence>
<dbReference type="EMBL" id="CP072788">
    <property type="protein sequence ID" value="QTR06143.1"/>
    <property type="molecule type" value="Genomic_DNA"/>
</dbReference>
<evidence type="ECO:0000313" key="4">
    <source>
        <dbReference type="Proteomes" id="UP001195724"/>
    </source>
</evidence>
<dbReference type="Proteomes" id="UP001195724">
    <property type="component" value="Unassembled WGS sequence"/>
</dbReference>
<accession>A0A8T8I5L4</accession>
<dbReference type="RefSeq" id="WP_204842478.1">
    <property type="nucleotide sequence ID" value="NZ_JAFBCL010000001.1"/>
</dbReference>
<dbReference type="Proteomes" id="UP000671828">
    <property type="component" value="Chromosome"/>
</dbReference>
<protein>
    <submittedName>
        <fullName evidence="2">Transcriptional regulator</fullName>
    </submittedName>
</protein>
<dbReference type="AlphaFoldDB" id="A0A8T8I5L4"/>
<evidence type="ECO:0000313" key="3">
    <source>
        <dbReference type="Proteomes" id="UP000671828"/>
    </source>
</evidence>
<gene>
    <name evidence="2" type="ORF">J7S33_12720</name>
    <name evidence="1" type="ORF">JOE68_002475</name>
</gene>
<name>A0A8T8I5L4_9PSEU</name>
<evidence type="ECO:0000313" key="2">
    <source>
        <dbReference type="EMBL" id="QTR06143.1"/>
    </source>
</evidence>
<sequence>MSKTIRLRTEAFAKAALLAGYTSDYALAKAMQVNRSTVGRVLNGDLRPGPAFIGGALTALAPMQFHDLFEVVPASGGDD</sequence>
<keyword evidence="4" id="KW-1185">Reference proteome</keyword>
<organism evidence="2 3">
    <name type="scientific">Saccharothrix algeriensis</name>
    <dbReference type="NCBI Taxonomy" id="173560"/>
    <lineage>
        <taxon>Bacteria</taxon>
        <taxon>Bacillati</taxon>
        <taxon>Actinomycetota</taxon>
        <taxon>Actinomycetes</taxon>
        <taxon>Pseudonocardiales</taxon>
        <taxon>Pseudonocardiaceae</taxon>
        <taxon>Saccharothrix</taxon>
    </lineage>
</organism>
<proteinExistence type="predicted"/>
<reference evidence="2" key="2">
    <citation type="submission" date="2021-04" db="EMBL/GenBank/DDBJ databases">
        <title>Saccharothrix algeriensis WGS.</title>
        <authorList>
            <person name="Stuskova K."/>
            <person name="Hakalova E."/>
            <person name="Tebbal A.B."/>
            <person name="Eichmeier A."/>
        </authorList>
    </citation>
    <scope>NUCLEOTIDE SEQUENCE</scope>
    <source>
        <strain evidence="2">NRRL B-24137</strain>
    </source>
</reference>
<reference evidence="1 4" key="1">
    <citation type="submission" date="2021-01" db="EMBL/GenBank/DDBJ databases">
        <title>Sequencing the genomes of 1000 actinobacteria strains.</title>
        <authorList>
            <person name="Klenk H.-P."/>
        </authorList>
    </citation>
    <scope>NUCLEOTIDE SEQUENCE [LARGE SCALE GENOMIC DNA]</scope>
    <source>
        <strain evidence="1 4">DSM 44581</strain>
    </source>
</reference>
<dbReference type="EMBL" id="JAFBCL010000001">
    <property type="protein sequence ID" value="MBM7811610.1"/>
    <property type="molecule type" value="Genomic_DNA"/>
</dbReference>